<evidence type="ECO:0000313" key="10">
    <source>
        <dbReference type="Proteomes" id="UP000523139"/>
    </source>
</evidence>
<evidence type="ECO:0000256" key="5">
    <source>
        <dbReference type="ARBA" id="ARBA00023015"/>
    </source>
</evidence>
<comment type="subcellular location">
    <subcellularLocation>
        <location evidence="7">Cytoplasm</location>
    </subcellularLocation>
</comment>
<dbReference type="RefSeq" id="WP_168888582.1">
    <property type="nucleotide sequence ID" value="NZ_JABAHY010000022.1"/>
</dbReference>
<keyword evidence="4 7" id="KW-0694">RNA-binding</keyword>
<dbReference type="PROSITE" id="PS50126">
    <property type="entry name" value="S1"/>
    <property type="match status" value="1"/>
</dbReference>
<dbReference type="GO" id="GO:0031564">
    <property type="term" value="P:transcription antitermination"/>
    <property type="evidence" value="ECO:0007669"/>
    <property type="project" value="UniProtKB-UniRule"/>
</dbReference>
<dbReference type="NCBIfam" id="TIGR01953">
    <property type="entry name" value="NusA"/>
    <property type="match status" value="1"/>
</dbReference>
<dbReference type="Pfam" id="PF13184">
    <property type="entry name" value="KH_NusA_1st"/>
    <property type="match status" value="1"/>
</dbReference>
<name>A0A7X8TLR5_9MICC</name>
<evidence type="ECO:0000256" key="2">
    <source>
        <dbReference type="ARBA" id="ARBA00022490"/>
    </source>
</evidence>
<dbReference type="InterPro" id="IPR009019">
    <property type="entry name" value="KH_sf_prok-type"/>
</dbReference>
<dbReference type="CDD" id="cd02134">
    <property type="entry name" value="KH-II_NusA_rpt1"/>
    <property type="match status" value="1"/>
</dbReference>
<dbReference type="GO" id="GO:0003700">
    <property type="term" value="F:DNA-binding transcription factor activity"/>
    <property type="evidence" value="ECO:0007669"/>
    <property type="project" value="InterPro"/>
</dbReference>
<protein>
    <recommendedName>
        <fullName evidence="7">Transcription termination/antitermination protein NusA</fullName>
    </recommendedName>
</protein>
<dbReference type="AlphaFoldDB" id="A0A7X8TLR5"/>
<dbReference type="InterPro" id="IPR058582">
    <property type="entry name" value="KH_NusA_2nd"/>
</dbReference>
<evidence type="ECO:0000256" key="4">
    <source>
        <dbReference type="ARBA" id="ARBA00022884"/>
    </source>
</evidence>
<dbReference type="HAMAP" id="MF_00945_B">
    <property type="entry name" value="NusA_B"/>
    <property type="match status" value="1"/>
</dbReference>
<dbReference type="GO" id="GO:0003723">
    <property type="term" value="F:RNA binding"/>
    <property type="evidence" value="ECO:0007669"/>
    <property type="project" value="UniProtKB-UniRule"/>
</dbReference>
<comment type="similarity">
    <text evidence="7">Belongs to the NusA family.</text>
</comment>
<keyword evidence="2 7" id="KW-0963">Cytoplasm</keyword>
<dbReference type="InterPro" id="IPR015946">
    <property type="entry name" value="KH_dom-like_a/b"/>
</dbReference>
<dbReference type="CDD" id="cd04455">
    <property type="entry name" value="S1_NusA"/>
    <property type="match status" value="1"/>
</dbReference>
<keyword evidence="6 7" id="KW-0804">Transcription</keyword>
<dbReference type="Proteomes" id="UP000523139">
    <property type="component" value="Unassembled WGS sequence"/>
</dbReference>
<dbReference type="InterPro" id="IPR025249">
    <property type="entry name" value="TF_NusA_KH_1st"/>
</dbReference>
<dbReference type="InterPro" id="IPR010213">
    <property type="entry name" value="TF_NusA"/>
</dbReference>
<dbReference type="Pfam" id="PF08529">
    <property type="entry name" value="NusA_N"/>
    <property type="match status" value="1"/>
</dbReference>
<sequence length="332" mass="35547">MDIDMSALRMLVQERDIPLEKLMPAIEQALVLAYHKSPGALQQARAEVDAQTGHVTIWAKELDEDGSVIGEFDDTPKNFGRVAASTARQVIMQRIRDAEDDAVIGEFKSKEGELVSGIVQQGRSPHTVKVDIGGTEADLPVQEHVPGENYAHGSRLRAFVVDVHRGFKGPQITLSRSHPGLVKKLFAHEVPEIAEGSVEITSIAREAGHRTKIAVRGHQPGINAKGSCIGAMGSRVRAVMTELNGEKIDIIDHDDDPATFISNALSPAKVSSVTVLDEATRSARAVVPEYQLSLAIGKEGQNARLAAKLTGWRVDIISDANGATAATAAGNP</sequence>
<comment type="function">
    <text evidence="7">Participates in both transcription termination and antitermination.</text>
</comment>
<dbReference type="GO" id="GO:0006353">
    <property type="term" value="P:DNA-templated transcription termination"/>
    <property type="evidence" value="ECO:0007669"/>
    <property type="project" value="UniProtKB-UniRule"/>
</dbReference>
<dbReference type="SUPFAM" id="SSF50249">
    <property type="entry name" value="Nucleic acid-binding proteins"/>
    <property type="match status" value="1"/>
</dbReference>
<dbReference type="InterPro" id="IPR012340">
    <property type="entry name" value="NA-bd_OB-fold"/>
</dbReference>
<proteinExistence type="inferred from homology"/>
<dbReference type="SUPFAM" id="SSF69705">
    <property type="entry name" value="Transcription factor NusA, N-terminal domain"/>
    <property type="match status" value="1"/>
</dbReference>
<accession>A0A7X8TLR5</accession>
<dbReference type="PANTHER" id="PTHR22648:SF0">
    <property type="entry name" value="TRANSCRIPTION TERMINATION_ANTITERMINATION PROTEIN NUSA"/>
    <property type="match status" value="1"/>
</dbReference>
<dbReference type="FunFam" id="3.30.300.20:FF:000005">
    <property type="entry name" value="Transcription termination/antitermination protein NusA"/>
    <property type="match status" value="1"/>
</dbReference>
<evidence type="ECO:0000256" key="1">
    <source>
        <dbReference type="ARBA" id="ARBA00022472"/>
    </source>
</evidence>
<dbReference type="InterPro" id="IPR030842">
    <property type="entry name" value="TF_NusA_bacterial"/>
</dbReference>
<comment type="subunit">
    <text evidence="7">Monomer. Binds directly to the core enzyme of the DNA-dependent RNA polymerase and to nascent RNA.</text>
</comment>
<keyword evidence="1 7" id="KW-0806">Transcription termination</keyword>
<dbReference type="PANTHER" id="PTHR22648">
    <property type="entry name" value="TRANSCRIPTION TERMINATION FACTOR NUSA"/>
    <property type="match status" value="1"/>
</dbReference>
<dbReference type="SUPFAM" id="SSF54814">
    <property type="entry name" value="Prokaryotic type KH domain (KH-domain type II)"/>
    <property type="match status" value="2"/>
</dbReference>
<dbReference type="EMBL" id="JABAHY010000022">
    <property type="protein sequence ID" value="NLS11097.1"/>
    <property type="molecule type" value="Genomic_DNA"/>
</dbReference>
<evidence type="ECO:0000313" key="9">
    <source>
        <dbReference type="EMBL" id="NLS11097.1"/>
    </source>
</evidence>
<dbReference type="Gene3D" id="2.40.50.140">
    <property type="entry name" value="Nucleic acid-binding proteins"/>
    <property type="match status" value="1"/>
</dbReference>
<dbReference type="PROSITE" id="PS50084">
    <property type="entry name" value="KH_TYPE_1"/>
    <property type="match status" value="1"/>
</dbReference>
<comment type="caution">
    <text evidence="9">The sequence shown here is derived from an EMBL/GenBank/DDBJ whole genome shotgun (WGS) entry which is preliminary data.</text>
</comment>
<keyword evidence="3 7" id="KW-0889">Transcription antitermination</keyword>
<gene>
    <name evidence="7 9" type="primary">nusA</name>
    <name evidence="9" type="ORF">HGQ17_14045</name>
</gene>
<dbReference type="InterPro" id="IPR036555">
    <property type="entry name" value="NusA_N_sf"/>
</dbReference>
<evidence type="ECO:0000256" key="7">
    <source>
        <dbReference type="HAMAP-Rule" id="MF_00945"/>
    </source>
</evidence>
<dbReference type="GO" id="GO:0005829">
    <property type="term" value="C:cytosol"/>
    <property type="evidence" value="ECO:0007669"/>
    <property type="project" value="TreeGrafter"/>
</dbReference>
<organism evidence="9 10">
    <name type="scientific">Nesterenkonia sedimenti</name>
    <dbReference type="NCBI Taxonomy" id="1463632"/>
    <lineage>
        <taxon>Bacteria</taxon>
        <taxon>Bacillati</taxon>
        <taxon>Actinomycetota</taxon>
        <taxon>Actinomycetes</taxon>
        <taxon>Micrococcales</taxon>
        <taxon>Micrococcaceae</taxon>
        <taxon>Nesterenkonia</taxon>
    </lineage>
</organism>
<feature type="domain" description="S1 motif" evidence="8">
    <location>
        <begin position="112"/>
        <end position="177"/>
    </location>
</feature>
<dbReference type="Gene3D" id="3.30.1480.10">
    <property type="entry name" value="NusA, N-terminal domain"/>
    <property type="match status" value="1"/>
</dbReference>
<evidence type="ECO:0000259" key="8">
    <source>
        <dbReference type="PROSITE" id="PS50126"/>
    </source>
</evidence>
<keyword evidence="10" id="KW-1185">Reference proteome</keyword>
<keyword evidence="5 7" id="KW-0805">Transcription regulation</keyword>
<reference evidence="9 10" key="1">
    <citation type="submission" date="2020-04" db="EMBL/GenBank/DDBJ databases">
        <title>Nesterenkonia sp. nov., isolated from marine sediment.</title>
        <authorList>
            <person name="Zhang G."/>
        </authorList>
    </citation>
    <scope>NUCLEOTIDE SEQUENCE [LARGE SCALE GENOMIC DNA]</scope>
    <source>
        <strain evidence="9 10">MY13</strain>
    </source>
</reference>
<dbReference type="Pfam" id="PF26594">
    <property type="entry name" value="KH_NusA_2nd"/>
    <property type="match status" value="1"/>
</dbReference>
<evidence type="ECO:0000256" key="3">
    <source>
        <dbReference type="ARBA" id="ARBA00022814"/>
    </source>
</evidence>
<dbReference type="FunFam" id="3.30.300.20:FF:000002">
    <property type="entry name" value="Transcription termination/antitermination protein NusA"/>
    <property type="match status" value="1"/>
</dbReference>
<dbReference type="InterPro" id="IPR003029">
    <property type="entry name" value="S1_domain"/>
</dbReference>
<dbReference type="InterPro" id="IPR013735">
    <property type="entry name" value="TF_NusA_N"/>
</dbReference>
<dbReference type="Gene3D" id="3.30.300.20">
    <property type="match status" value="2"/>
</dbReference>
<evidence type="ECO:0000256" key="6">
    <source>
        <dbReference type="ARBA" id="ARBA00023163"/>
    </source>
</evidence>
<dbReference type="CDD" id="cd22529">
    <property type="entry name" value="KH-II_NusA_rpt2"/>
    <property type="match status" value="1"/>
</dbReference>